<accession>X1JQD3</accession>
<evidence type="ECO:0000256" key="1">
    <source>
        <dbReference type="SAM" id="Phobius"/>
    </source>
</evidence>
<sequence length="76" mass="8225">MVNLPLIFIATFNILMILLIIIIAIRILRGPSISSYSGPVGNQLVGTYSPPAPTRPYGYSIISPSTYTGPKPSNIY</sequence>
<proteinExistence type="predicted"/>
<dbReference type="AlphaFoldDB" id="X1JQD3"/>
<gene>
    <name evidence="2" type="ORF">S03H2_55859</name>
</gene>
<feature type="transmembrane region" description="Helical" evidence="1">
    <location>
        <begin position="6"/>
        <end position="28"/>
    </location>
</feature>
<name>X1JQD3_9ZZZZ</name>
<keyword evidence="1" id="KW-1133">Transmembrane helix</keyword>
<comment type="caution">
    <text evidence="2">The sequence shown here is derived from an EMBL/GenBank/DDBJ whole genome shotgun (WGS) entry which is preliminary data.</text>
</comment>
<keyword evidence="1" id="KW-0812">Transmembrane</keyword>
<reference evidence="2" key="1">
    <citation type="journal article" date="2014" name="Front. Microbiol.">
        <title>High frequency of phylogenetically diverse reductive dehalogenase-homologous genes in deep subseafloor sedimentary metagenomes.</title>
        <authorList>
            <person name="Kawai M."/>
            <person name="Futagami T."/>
            <person name="Toyoda A."/>
            <person name="Takaki Y."/>
            <person name="Nishi S."/>
            <person name="Hori S."/>
            <person name="Arai W."/>
            <person name="Tsubouchi T."/>
            <person name="Morono Y."/>
            <person name="Uchiyama I."/>
            <person name="Ito T."/>
            <person name="Fujiyama A."/>
            <person name="Inagaki F."/>
            <person name="Takami H."/>
        </authorList>
    </citation>
    <scope>NUCLEOTIDE SEQUENCE</scope>
    <source>
        <strain evidence="2">Expedition CK06-06</strain>
    </source>
</reference>
<protein>
    <submittedName>
        <fullName evidence="2">Uncharacterized protein</fullName>
    </submittedName>
</protein>
<evidence type="ECO:0000313" key="2">
    <source>
        <dbReference type="EMBL" id="GAH83650.1"/>
    </source>
</evidence>
<keyword evidence="1" id="KW-0472">Membrane</keyword>
<organism evidence="2">
    <name type="scientific">marine sediment metagenome</name>
    <dbReference type="NCBI Taxonomy" id="412755"/>
    <lineage>
        <taxon>unclassified sequences</taxon>
        <taxon>metagenomes</taxon>
        <taxon>ecological metagenomes</taxon>
    </lineage>
</organism>
<dbReference type="EMBL" id="BARU01035717">
    <property type="protein sequence ID" value="GAH83650.1"/>
    <property type="molecule type" value="Genomic_DNA"/>
</dbReference>